<protein>
    <submittedName>
        <fullName evidence="6">LysR family transcriptional regulator</fullName>
    </submittedName>
</protein>
<dbReference type="Pfam" id="PF00126">
    <property type="entry name" value="HTH_1"/>
    <property type="match status" value="1"/>
</dbReference>
<dbReference type="PANTHER" id="PTHR30126:SF40">
    <property type="entry name" value="HTH-TYPE TRANSCRIPTIONAL REGULATOR GLTR"/>
    <property type="match status" value="1"/>
</dbReference>
<dbReference type="Gene3D" id="1.10.10.10">
    <property type="entry name" value="Winged helix-like DNA-binding domain superfamily/Winged helix DNA-binding domain"/>
    <property type="match status" value="1"/>
</dbReference>
<dbReference type="Proteomes" id="UP000092578">
    <property type="component" value="Unassembled WGS sequence"/>
</dbReference>
<dbReference type="GO" id="GO:0003700">
    <property type="term" value="F:DNA-binding transcription factor activity"/>
    <property type="evidence" value="ECO:0007669"/>
    <property type="project" value="InterPro"/>
</dbReference>
<organism evidence="6 7">
    <name type="scientific">Pseudobacillus wudalianchiensis</name>
    <dbReference type="NCBI Taxonomy" id="1743143"/>
    <lineage>
        <taxon>Bacteria</taxon>
        <taxon>Bacillati</taxon>
        <taxon>Bacillota</taxon>
        <taxon>Bacilli</taxon>
        <taxon>Bacillales</taxon>
        <taxon>Bacillaceae</taxon>
        <taxon>Pseudobacillus</taxon>
    </lineage>
</organism>
<dbReference type="PRINTS" id="PR00039">
    <property type="entry name" value="HTHLYSR"/>
</dbReference>
<dbReference type="InterPro" id="IPR000847">
    <property type="entry name" value="LysR_HTH_N"/>
</dbReference>
<dbReference type="PROSITE" id="PS50931">
    <property type="entry name" value="HTH_LYSR"/>
    <property type="match status" value="1"/>
</dbReference>
<reference evidence="7" key="1">
    <citation type="submission" date="2016-05" db="EMBL/GenBank/DDBJ databases">
        <authorList>
            <person name="Liu B."/>
            <person name="Wang J."/>
            <person name="Zhu Y."/>
            <person name="Liu G."/>
            <person name="Chen Q."/>
            <person name="Chen Z."/>
            <person name="Lan J."/>
            <person name="Che J."/>
            <person name="Ge C."/>
            <person name="Shi H."/>
            <person name="Pan Z."/>
            <person name="Liu X."/>
        </authorList>
    </citation>
    <scope>NUCLEOTIDE SEQUENCE [LARGE SCALE GENOMIC DNA]</scope>
    <source>
        <strain evidence="7">FJAT-27215</strain>
    </source>
</reference>
<dbReference type="AlphaFoldDB" id="A0A1B9ADZ4"/>
<dbReference type="RefSeq" id="WP_065411964.1">
    <property type="nucleotide sequence ID" value="NZ_MAYT01000030.1"/>
</dbReference>
<dbReference type="InterPro" id="IPR005119">
    <property type="entry name" value="LysR_subst-bd"/>
</dbReference>
<evidence type="ECO:0000313" key="6">
    <source>
        <dbReference type="EMBL" id="OCA82073.1"/>
    </source>
</evidence>
<proteinExistence type="inferred from homology"/>
<keyword evidence="3" id="KW-0238">DNA-binding</keyword>
<dbReference type="Pfam" id="PF03466">
    <property type="entry name" value="LysR_substrate"/>
    <property type="match status" value="1"/>
</dbReference>
<comment type="similarity">
    <text evidence="1">Belongs to the LysR transcriptional regulatory family.</text>
</comment>
<dbReference type="SUPFAM" id="SSF53850">
    <property type="entry name" value="Periplasmic binding protein-like II"/>
    <property type="match status" value="1"/>
</dbReference>
<evidence type="ECO:0000256" key="2">
    <source>
        <dbReference type="ARBA" id="ARBA00023015"/>
    </source>
</evidence>
<dbReference type="SUPFAM" id="SSF46785">
    <property type="entry name" value="Winged helix' DNA-binding domain"/>
    <property type="match status" value="1"/>
</dbReference>
<dbReference type="PANTHER" id="PTHR30126">
    <property type="entry name" value="HTH-TYPE TRANSCRIPTIONAL REGULATOR"/>
    <property type="match status" value="1"/>
</dbReference>
<feature type="domain" description="HTH lysR-type" evidence="5">
    <location>
        <begin position="1"/>
        <end position="58"/>
    </location>
</feature>
<dbReference type="EMBL" id="MAYT01000030">
    <property type="protein sequence ID" value="OCA82073.1"/>
    <property type="molecule type" value="Genomic_DNA"/>
</dbReference>
<sequence>MELRNLKTFQTAAEFLNFTKAAEHLNFTQPTVTAQIQSLEQELNQQLFMRVGKKTYLTPAGKMLRKYTDQLFVIIEEIESSFAELGTPHGSLKIAAPEIYCTNYFPSLISEYLKTYPDVQVKLISCNSNEVMKGIETDLYDIGIIAGEVSKSGIKNIFLEEEDLILVVSKRLYETYSTEQLLTEFPFIKYRIDGNFDALAKKYLHNSKFYPKKIIEFGSEEAIKRAVLNQTGIALLASNLVKKEIMNNELVPIRLTEENFTFKTSLIVLEEKANLVTFKSFCDVLQSLWSKSHKLE</sequence>
<gene>
    <name evidence="6" type="ORF">A8F95_15345</name>
</gene>
<evidence type="ECO:0000256" key="1">
    <source>
        <dbReference type="ARBA" id="ARBA00009437"/>
    </source>
</evidence>
<evidence type="ECO:0000259" key="5">
    <source>
        <dbReference type="PROSITE" id="PS50931"/>
    </source>
</evidence>
<keyword evidence="4" id="KW-0804">Transcription</keyword>
<evidence type="ECO:0000256" key="4">
    <source>
        <dbReference type="ARBA" id="ARBA00023163"/>
    </source>
</evidence>
<keyword evidence="7" id="KW-1185">Reference proteome</keyword>
<dbReference type="CDD" id="cd05466">
    <property type="entry name" value="PBP2_LTTR_substrate"/>
    <property type="match status" value="1"/>
</dbReference>
<name>A0A1B9ADZ4_9BACI</name>
<dbReference type="InterPro" id="IPR036390">
    <property type="entry name" value="WH_DNA-bd_sf"/>
</dbReference>
<dbReference type="Gene3D" id="3.40.190.290">
    <property type="match status" value="1"/>
</dbReference>
<dbReference type="InterPro" id="IPR036388">
    <property type="entry name" value="WH-like_DNA-bd_sf"/>
</dbReference>
<accession>A0A1B9ADZ4</accession>
<keyword evidence="2" id="KW-0805">Transcription regulation</keyword>
<dbReference type="GO" id="GO:0000976">
    <property type="term" value="F:transcription cis-regulatory region binding"/>
    <property type="evidence" value="ECO:0007669"/>
    <property type="project" value="TreeGrafter"/>
</dbReference>
<comment type="caution">
    <text evidence="6">The sequence shown here is derived from an EMBL/GenBank/DDBJ whole genome shotgun (WGS) entry which is preliminary data.</text>
</comment>
<dbReference type="FunFam" id="1.10.10.10:FF:000001">
    <property type="entry name" value="LysR family transcriptional regulator"/>
    <property type="match status" value="1"/>
</dbReference>
<evidence type="ECO:0000313" key="7">
    <source>
        <dbReference type="Proteomes" id="UP000092578"/>
    </source>
</evidence>
<evidence type="ECO:0000256" key="3">
    <source>
        <dbReference type="ARBA" id="ARBA00023125"/>
    </source>
</evidence>